<evidence type="ECO:0008006" key="3">
    <source>
        <dbReference type="Google" id="ProtNLM"/>
    </source>
</evidence>
<dbReference type="RefSeq" id="YP_227386.1">
    <property type="nucleotide sequence ID" value="NC_006966.1"/>
</dbReference>
<sequence length="244" mass="29428">MTVPSSCVIVKNFIKDYRSGRIIRKYLKKLSIDEFKQFCIIFKENTDFSRHDKDPTKKEVIKIFEEEFYLCDLRLFYDIIKVIPNKLNIHTIIEKESKDVLEKSKYSNKKINYIILDKLENHHSIDDIIYLYFQWRKSIKYGNQIQCGKIFKELLKYDNIAYIYYKNIDHYVSMFTQQKIQYLDIHEKFNGDILTHCKATIGLIGLIANKINYDIDFSSIFFAEVSIRHRLIFKKFFITKLKYN</sequence>
<dbReference type="KEGG" id="vg:3346379"/>
<evidence type="ECO:0000313" key="1">
    <source>
        <dbReference type="EMBL" id="ABI99166.1"/>
    </source>
</evidence>
<organism evidence="1 2">
    <name type="scientific">Deerpox virus (strain Mule deer/United States/W-848-83/1983)</name>
    <name type="common">DPV</name>
    <dbReference type="NCBI Taxonomy" id="305674"/>
    <lineage>
        <taxon>Viruses</taxon>
        <taxon>Varidnaviria</taxon>
        <taxon>Bamfordvirae</taxon>
        <taxon>Nucleocytoviricota</taxon>
        <taxon>Pokkesviricetes</taxon>
        <taxon>Chitovirales</taxon>
        <taxon>Poxviridae</taxon>
        <taxon>Chordopoxvirinae</taxon>
        <taxon>Cervidpoxvirus</taxon>
        <taxon>Cervidpoxvirus muledeerpox</taxon>
        <taxon>Mule deerpox virus</taxon>
    </lineage>
</organism>
<dbReference type="GeneID" id="3346379"/>
<dbReference type="EMBL" id="AY689436">
    <property type="protein sequence ID" value="ABI99166.1"/>
    <property type="molecule type" value="Genomic_DNA"/>
</dbReference>
<dbReference type="Gene3D" id="1.10.437.20">
    <property type="entry name" value="dsDNA poxvirus"/>
    <property type="match status" value="1"/>
</dbReference>
<gene>
    <name evidence="1" type="ORF">DpV83gp009</name>
</gene>
<protein>
    <recommendedName>
        <fullName evidence="3">Alpha amanitin sensitivity protein</fullName>
    </recommendedName>
</protein>
<dbReference type="Proteomes" id="UP000000866">
    <property type="component" value="Segment"/>
</dbReference>
<name>Q08FZ1_DPV83</name>
<accession>Q08FZ1</accession>
<dbReference type="InterPro" id="IPR022819">
    <property type="entry name" value="Poxvirus_Bcl-2-like"/>
</dbReference>
<evidence type="ECO:0000313" key="2">
    <source>
        <dbReference type="Proteomes" id="UP000000866"/>
    </source>
</evidence>
<dbReference type="OrthoDB" id="20666at10239"/>
<proteinExistence type="predicted"/>
<organismHost>
    <name type="scientific">Odocoileus hemionus</name>
    <name type="common">Mule deer</name>
    <name type="synonym">Cervus hemionus</name>
    <dbReference type="NCBI Taxonomy" id="9872"/>
</organismHost>
<reference evidence="1 2" key="1">
    <citation type="journal article" date="2005" name="J. Virol.">
        <title>Genome of deerpox virus.</title>
        <authorList>
            <person name="Afonso C.L."/>
            <person name="Delhon G."/>
            <person name="Tulman E.R."/>
            <person name="Lu Z."/>
            <person name="Zsak A."/>
            <person name="Becerra V.M."/>
            <person name="Zsak L."/>
            <person name="Kutish G.F."/>
            <person name="Rock D.L."/>
        </authorList>
    </citation>
    <scope>NUCLEOTIDE SEQUENCE [LARGE SCALE GENOMIC DNA]</scope>
    <source>
        <strain evidence="2">Mule deer/United States/W-848-83/1983</strain>
    </source>
</reference>
<keyword evidence="2" id="KW-1185">Reference proteome</keyword>
<dbReference type="Pfam" id="PF06227">
    <property type="entry name" value="Poxv_Bcl-2-like"/>
    <property type="match status" value="1"/>
</dbReference>
<dbReference type="InterPro" id="IPR043018">
    <property type="entry name" value="Poxvirus_sf"/>
</dbReference>